<dbReference type="RefSeq" id="WP_154440056.1">
    <property type="nucleotide sequence ID" value="NZ_JAHLPJ010000001.1"/>
</dbReference>
<keyword evidence="1" id="KW-0812">Transmembrane</keyword>
<feature type="transmembrane region" description="Helical" evidence="1">
    <location>
        <begin position="154"/>
        <end position="183"/>
    </location>
</feature>
<feature type="transmembrane region" description="Helical" evidence="1">
    <location>
        <begin position="218"/>
        <end position="235"/>
    </location>
</feature>
<dbReference type="Pfam" id="PF05857">
    <property type="entry name" value="TraX"/>
    <property type="match status" value="1"/>
</dbReference>
<feature type="transmembrane region" description="Helical" evidence="1">
    <location>
        <begin position="242"/>
        <end position="262"/>
    </location>
</feature>
<sequence length="263" mass="30571">MFKKGLTGFQIKLIALFLMIFDHVHYFFSFTNKIPLWFTWTGRVVAPIFIFMTVEGFIHTRSRVKYMGRLYMGSLIMVLGNQWISRWFPRGDDAALMTNIFATLFLITVYLTIIEYLKKGIKERRIMSVVLGILGLVLPVAIGILMMMNLHVPGMIHAIFLLPTPMFVEGGPVFIALGILFYLTRDKKRLQLILYALVSIALMPWQNFSLQGIFYDNFQWMMIGALPFLALYNGQRGKGMKYLFYVFYPLHIYVLYVLSTFFA</sequence>
<keyword evidence="1" id="KW-1133">Transmembrane helix</keyword>
<feature type="transmembrane region" description="Helical" evidence="1">
    <location>
        <begin position="126"/>
        <end position="148"/>
    </location>
</feature>
<feature type="transmembrane region" description="Helical" evidence="1">
    <location>
        <begin position="9"/>
        <end position="28"/>
    </location>
</feature>
<dbReference type="Proteomes" id="UP000469523">
    <property type="component" value="Unassembled WGS sequence"/>
</dbReference>
<dbReference type="AlphaFoldDB" id="A0A6N7XJ71"/>
<organism evidence="2 3">
    <name type="scientific">Tissierella pigra</name>
    <dbReference type="NCBI Taxonomy" id="2607614"/>
    <lineage>
        <taxon>Bacteria</taxon>
        <taxon>Bacillati</taxon>
        <taxon>Bacillota</taxon>
        <taxon>Tissierellia</taxon>
        <taxon>Tissierellales</taxon>
        <taxon>Tissierellaceae</taxon>
        <taxon>Tissierella</taxon>
    </lineage>
</organism>
<evidence type="ECO:0000256" key="1">
    <source>
        <dbReference type="SAM" id="Phobius"/>
    </source>
</evidence>
<feature type="transmembrane region" description="Helical" evidence="1">
    <location>
        <begin position="34"/>
        <end position="58"/>
    </location>
</feature>
<name>A0A6N7XJ71_9FIRM</name>
<accession>A0A6N7XJ71</accession>
<keyword evidence="1" id="KW-0472">Membrane</keyword>
<dbReference type="InterPro" id="IPR008875">
    <property type="entry name" value="TraX"/>
</dbReference>
<evidence type="ECO:0000313" key="3">
    <source>
        <dbReference type="Proteomes" id="UP000469523"/>
    </source>
</evidence>
<proteinExistence type="predicted"/>
<dbReference type="EMBL" id="VUNQ01000017">
    <property type="protein sequence ID" value="MSU01646.1"/>
    <property type="molecule type" value="Genomic_DNA"/>
</dbReference>
<comment type="caution">
    <text evidence="2">The sequence shown here is derived from an EMBL/GenBank/DDBJ whole genome shotgun (WGS) entry which is preliminary data.</text>
</comment>
<reference evidence="2 3" key="1">
    <citation type="submission" date="2019-09" db="EMBL/GenBank/DDBJ databases">
        <title>In-depth cultivation of the pig gut microbiome towards novel bacterial diversity and tailored functional studies.</title>
        <authorList>
            <person name="Wylensek D."/>
            <person name="Hitch T.C.A."/>
            <person name="Clavel T."/>
        </authorList>
    </citation>
    <scope>NUCLEOTIDE SEQUENCE [LARGE SCALE GENOMIC DNA]</scope>
    <source>
        <strain evidence="2 3">WCA3-693-APC-4?</strain>
    </source>
</reference>
<feature type="transmembrane region" description="Helical" evidence="1">
    <location>
        <begin position="190"/>
        <end position="206"/>
    </location>
</feature>
<gene>
    <name evidence="2" type="ORF">FYJ83_09230</name>
</gene>
<protein>
    <submittedName>
        <fullName evidence="2">Conjugal transfer protein TraX</fullName>
    </submittedName>
</protein>
<keyword evidence="3" id="KW-1185">Reference proteome</keyword>
<feature type="transmembrane region" description="Helical" evidence="1">
    <location>
        <begin position="94"/>
        <end position="114"/>
    </location>
</feature>
<feature type="transmembrane region" description="Helical" evidence="1">
    <location>
        <begin position="70"/>
        <end position="88"/>
    </location>
</feature>
<evidence type="ECO:0000313" key="2">
    <source>
        <dbReference type="EMBL" id="MSU01646.1"/>
    </source>
</evidence>